<evidence type="ECO:0000313" key="3">
    <source>
        <dbReference type="Proteomes" id="UP000053144"/>
    </source>
</evidence>
<protein>
    <submittedName>
        <fullName evidence="2">Uncharacterized protein</fullName>
    </submittedName>
</protein>
<dbReference type="Proteomes" id="UP000053144">
    <property type="component" value="Unassembled WGS sequence"/>
</dbReference>
<feature type="compositionally biased region" description="Basic and acidic residues" evidence="1">
    <location>
        <begin position="1"/>
        <end position="18"/>
    </location>
</feature>
<feature type="region of interest" description="Disordered" evidence="1">
    <location>
        <begin position="1"/>
        <end position="27"/>
    </location>
</feature>
<reference evidence="3" key="1">
    <citation type="journal article" date="2015" name="Proc. Natl. Acad. Sci. U.S.A.">
        <title>Genome sequencing of adzuki bean (Vigna angularis) provides insight into high starch and low fat accumulation and domestication.</title>
        <authorList>
            <person name="Yang K."/>
            <person name="Tian Z."/>
            <person name="Chen C."/>
            <person name="Luo L."/>
            <person name="Zhao B."/>
            <person name="Wang Z."/>
            <person name="Yu L."/>
            <person name="Li Y."/>
            <person name="Sun Y."/>
            <person name="Li W."/>
            <person name="Chen Y."/>
            <person name="Li Y."/>
            <person name="Zhang Y."/>
            <person name="Ai D."/>
            <person name="Zhao J."/>
            <person name="Shang C."/>
            <person name="Ma Y."/>
            <person name="Wu B."/>
            <person name="Wang M."/>
            <person name="Gao L."/>
            <person name="Sun D."/>
            <person name="Zhang P."/>
            <person name="Guo F."/>
            <person name="Wang W."/>
            <person name="Li Y."/>
            <person name="Wang J."/>
            <person name="Varshney R.K."/>
            <person name="Wang J."/>
            <person name="Ling H.Q."/>
            <person name="Wan P."/>
        </authorList>
    </citation>
    <scope>NUCLEOTIDE SEQUENCE</scope>
    <source>
        <strain evidence="3">cv. Jingnong 6</strain>
    </source>
</reference>
<name>A0A0L9T9G9_PHAAN</name>
<dbReference type="AlphaFoldDB" id="A0A0L9T9G9"/>
<organism evidence="2 3">
    <name type="scientific">Phaseolus angularis</name>
    <name type="common">Azuki bean</name>
    <name type="synonym">Vigna angularis</name>
    <dbReference type="NCBI Taxonomy" id="3914"/>
    <lineage>
        <taxon>Eukaryota</taxon>
        <taxon>Viridiplantae</taxon>
        <taxon>Streptophyta</taxon>
        <taxon>Embryophyta</taxon>
        <taxon>Tracheophyta</taxon>
        <taxon>Spermatophyta</taxon>
        <taxon>Magnoliopsida</taxon>
        <taxon>eudicotyledons</taxon>
        <taxon>Gunneridae</taxon>
        <taxon>Pentapetalae</taxon>
        <taxon>rosids</taxon>
        <taxon>fabids</taxon>
        <taxon>Fabales</taxon>
        <taxon>Fabaceae</taxon>
        <taxon>Papilionoideae</taxon>
        <taxon>50 kb inversion clade</taxon>
        <taxon>NPAAA clade</taxon>
        <taxon>indigoferoid/millettioid clade</taxon>
        <taxon>Phaseoleae</taxon>
        <taxon>Vigna</taxon>
    </lineage>
</organism>
<accession>A0A0L9T9G9</accession>
<gene>
    <name evidence="2" type="ORF">LR48_Vigan406s001700</name>
</gene>
<dbReference type="Gramene" id="KOM27207">
    <property type="protein sequence ID" value="KOM27207"/>
    <property type="gene ID" value="LR48_Vigan406s001700"/>
</dbReference>
<proteinExistence type="predicted"/>
<sequence length="63" mass="7230">MGRGERFRETREKIREAKPTQSHSSSSSIFSLFSSLKPKALFSPVLLLLQFCFFSFSDETLEP</sequence>
<evidence type="ECO:0000256" key="1">
    <source>
        <dbReference type="SAM" id="MobiDB-lite"/>
    </source>
</evidence>
<dbReference type="EMBL" id="KQ258371">
    <property type="protein sequence ID" value="KOM27207.1"/>
    <property type="molecule type" value="Genomic_DNA"/>
</dbReference>
<evidence type="ECO:0000313" key="2">
    <source>
        <dbReference type="EMBL" id="KOM27207.1"/>
    </source>
</evidence>